<evidence type="ECO:0000256" key="1">
    <source>
        <dbReference type="ARBA" id="ARBA00006479"/>
    </source>
</evidence>
<dbReference type="PATRIC" id="fig|1141662.3.peg.3153"/>
<dbReference type="eggNOG" id="COG1940">
    <property type="taxonomic scope" value="Bacteria"/>
</dbReference>
<dbReference type="GO" id="GO:0003677">
    <property type="term" value="F:DNA binding"/>
    <property type="evidence" value="ECO:0007669"/>
    <property type="project" value="TreeGrafter"/>
</dbReference>
<dbReference type="AlphaFoldDB" id="K8WEZ9"/>
<dbReference type="InterPro" id="IPR036388">
    <property type="entry name" value="WH-like_DNA-bd_sf"/>
</dbReference>
<accession>K8WEZ9</accession>
<dbReference type="Pfam" id="PF00480">
    <property type="entry name" value="ROK"/>
    <property type="match status" value="1"/>
</dbReference>
<dbReference type="PANTHER" id="PTHR18964">
    <property type="entry name" value="ROK (REPRESSOR, ORF, KINASE) FAMILY"/>
    <property type="match status" value="1"/>
</dbReference>
<dbReference type="STRING" id="1141662.OOA_15557"/>
<sequence>MLKKINSVGLNVKQVRLHNRKVIMTLLYKNKAMRKSQLANAAKLTIPAISKIIAELLSEGLIAHKMNDKPIRGNSDGIYTIADKPYDILCLSVTPTRLAGIVVDGHINQKFEPSYWTIIPSTGAELVGEIVLFYQQQYKQNQQRSLKLVMGIHGQVDTHTGTSLHMPQAPWHEAIEFKYLLESRLNTEVILDNDCVMLALAEKWLSLQAPNDFCVMNIDYGIGSSFIINDEIYRGKQFGSGQIGHTIVTPDGKKCGCGRYGCLETIASSEAMLTDIRSLVKHSVNQQQELDLDALTFHDCVHLYHQQDSRAVNVAERAARIIGISLYNFLLTLNINQIIIYGNTTRLGTVWLNKITEQMCLNPFENPNNLYNQRMLVKFGQLSDIERLMGIGFLLVEQELEAG</sequence>
<dbReference type="PANTHER" id="PTHR18964:SF149">
    <property type="entry name" value="BIFUNCTIONAL UDP-N-ACETYLGLUCOSAMINE 2-EPIMERASE_N-ACETYLMANNOSAMINE KINASE"/>
    <property type="match status" value="1"/>
</dbReference>
<dbReference type="Gene3D" id="3.30.420.40">
    <property type="match status" value="2"/>
</dbReference>
<dbReference type="EMBL" id="AKKL01000045">
    <property type="protein sequence ID" value="EKT56042.1"/>
    <property type="molecule type" value="Genomic_DNA"/>
</dbReference>
<organism evidence="2 3">
    <name type="scientific">Providencia burhodogranariea DSM 19968</name>
    <dbReference type="NCBI Taxonomy" id="1141662"/>
    <lineage>
        <taxon>Bacteria</taxon>
        <taxon>Pseudomonadati</taxon>
        <taxon>Pseudomonadota</taxon>
        <taxon>Gammaproteobacteria</taxon>
        <taxon>Enterobacterales</taxon>
        <taxon>Morganellaceae</taxon>
        <taxon>Providencia</taxon>
    </lineage>
</organism>
<dbReference type="InterPro" id="IPR000600">
    <property type="entry name" value="ROK"/>
</dbReference>
<dbReference type="RefSeq" id="WP_008913095.1">
    <property type="nucleotide sequence ID" value="NZ_KB233224.1"/>
</dbReference>
<dbReference type="GO" id="GO:0006351">
    <property type="term" value="P:DNA-templated transcription"/>
    <property type="evidence" value="ECO:0007669"/>
    <property type="project" value="TreeGrafter"/>
</dbReference>
<gene>
    <name evidence="2" type="ORF">OOA_15557</name>
</gene>
<protein>
    <submittedName>
        <fullName evidence="2">ROK family protein</fullName>
    </submittedName>
</protein>
<dbReference type="InterPro" id="IPR036390">
    <property type="entry name" value="WH_DNA-bd_sf"/>
</dbReference>
<dbReference type="OrthoDB" id="3189808at2"/>
<dbReference type="SUPFAM" id="SSF46785">
    <property type="entry name" value="Winged helix' DNA-binding domain"/>
    <property type="match status" value="1"/>
</dbReference>
<dbReference type="InterPro" id="IPR043129">
    <property type="entry name" value="ATPase_NBD"/>
</dbReference>
<dbReference type="SUPFAM" id="SSF53067">
    <property type="entry name" value="Actin-like ATPase domain"/>
    <property type="match status" value="1"/>
</dbReference>
<comment type="caution">
    <text evidence="2">The sequence shown here is derived from an EMBL/GenBank/DDBJ whole genome shotgun (WGS) entry which is preliminary data.</text>
</comment>
<comment type="similarity">
    <text evidence="1">Belongs to the ROK (NagC/XylR) family.</text>
</comment>
<evidence type="ECO:0000313" key="2">
    <source>
        <dbReference type="EMBL" id="EKT56042.1"/>
    </source>
</evidence>
<dbReference type="Gene3D" id="1.10.10.10">
    <property type="entry name" value="Winged helix-like DNA-binding domain superfamily/Winged helix DNA-binding domain"/>
    <property type="match status" value="1"/>
</dbReference>
<dbReference type="HOGENOM" id="CLU_036604_13_5_6"/>
<name>K8WEZ9_9GAMM</name>
<keyword evidence="3" id="KW-1185">Reference proteome</keyword>
<reference evidence="2 3" key="1">
    <citation type="journal article" date="2012" name="BMC Genomics">
        <title>Comparative genomics of bacteria in the genus Providencia isolated from wild Drosophila melanogaster.</title>
        <authorList>
            <person name="Galac M.R."/>
            <person name="Lazzaro B.P."/>
        </authorList>
    </citation>
    <scope>NUCLEOTIDE SEQUENCE [LARGE SCALE GENOMIC DNA]</scope>
    <source>
        <strain evidence="2 3">DSM 19968</strain>
    </source>
</reference>
<proteinExistence type="inferred from homology"/>
<evidence type="ECO:0000313" key="3">
    <source>
        <dbReference type="Proteomes" id="UP000009336"/>
    </source>
</evidence>
<dbReference type="Proteomes" id="UP000009336">
    <property type="component" value="Unassembled WGS sequence"/>
</dbReference>